<dbReference type="PANTHER" id="PTHR43065:SF10">
    <property type="entry name" value="PEROXIDE STRESS-ACTIVATED HISTIDINE KINASE MAK3"/>
    <property type="match status" value="1"/>
</dbReference>
<keyword evidence="7" id="KW-0418">Kinase</keyword>
<evidence type="ECO:0000256" key="9">
    <source>
        <dbReference type="ARBA" id="ARBA00023012"/>
    </source>
</evidence>
<feature type="transmembrane region" description="Helical" evidence="11">
    <location>
        <begin position="13"/>
        <end position="36"/>
    </location>
</feature>
<name>A0A1V4AVQ6_9BACT</name>
<dbReference type="Pfam" id="PF00512">
    <property type="entry name" value="HisKA"/>
    <property type="match status" value="1"/>
</dbReference>
<proteinExistence type="predicted"/>
<dbReference type="Gene3D" id="1.10.287.130">
    <property type="match status" value="1"/>
</dbReference>
<organism evidence="14 15">
    <name type="scientific">Candidatus Brocadia carolinensis</name>
    <dbReference type="NCBI Taxonomy" id="1004156"/>
    <lineage>
        <taxon>Bacteria</taxon>
        <taxon>Pseudomonadati</taxon>
        <taxon>Planctomycetota</taxon>
        <taxon>Candidatus Brocadiia</taxon>
        <taxon>Candidatus Brocadiales</taxon>
        <taxon>Candidatus Brocadiaceae</taxon>
        <taxon>Candidatus Brocadia</taxon>
    </lineage>
</organism>
<dbReference type="CDD" id="cd06225">
    <property type="entry name" value="HAMP"/>
    <property type="match status" value="1"/>
</dbReference>
<dbReference type="PROSITE" id="PS50109">
    <property type="entry name" value="HIS_KIN"/>
    <property type="match status" value="1"/>
</dbReference>
<dbReference type="Gene3D" id="3.30.450.20">
    <property type="entry name" value="PAS domain"/>
    <property type="match status" value="1"/>
</dbReference>
<feature type="domain" description="Histidine kinase" evidence="12">
    <location>
        <begin position="428"/>
        <end position="642"/>
    </location>
</feature>
<dbReference type="SMART" id="SM00304">
    <property type="entry name" value="HAMP"/>
    <property type="match status" value="1"/>
</dbReference>
<reference evidence="14 15" key="1">
    <citation type="journal article" date="2017" name="Water Res.">
        <title>Discovery and metagenomic analysis of an anammox bacterial enrichment related to Candidatus "Brocadia caroliniensis" in a full-scale glycerol-fed nitritation-denitritation separate centrate treatment process.</title>
        <authorList>
            <person name="Park H."/>
            <person name="Brotto A.C."/>
            <person name="van Loosdrecht M.C."/>
            <person name="Chandran K."/>
        </authorList>
    </citation>
    <scope>NUCLEOTIDE SEQUENCE [LARGE SCALE GENOMIC DNA]</scope>
    <source>
        <strain evidence="14">26THWARD</strain>
    </source>
</reference>
<evidence type="ECO:0000259" key="13">
    <source>
        <dbReference type="PROSITE" id="PS50885"/>
    </source>
</evidence>
<dbReference type="InterPro" id="IPR036890">
    <property type="entry name" value="HATPase_C_sf"/>
</dbReference>
<evidence type="ECO:0000313" key="14">
    <source>
        <dbReference type="EMBL" id="OOP57190.1"/>
    </source>
</evidence>
<gene>
    <name evidence="14" type="ORF">AYP45_04810</name>
</gene>
<evidence type="ECO:0000259" key="12">
    <source>
        <dbReference type="PROSITE" id="PS50109"/>
    </source>
</evidence>
<dbReference type="SUPFAM" id="SSF158472">
    <property type="entry name" value="HAMP domain-like"/>
    <property type="match status" value="1"/>
</dbReference>
<feature type="transmembrane region" description="Helical" evidence="11">
    <location>
        <begin position="328"/>
        <end position="346"/>
    </location>
</feature>
<dbReference type="InterPro" id="IPR036097">
    <property type="entry name" value="HisK_dim/P_sf"/>
</dbReference>
<dbReference type="Gene3D" id="3.30.565.10">
    <property type="entry name" value="Histidine kinase-like ATPase, C-terminal domain"/>
    <property type="match status" value="1"/>
</dbReference>
<evidence type="ECO:0000256" key="6">
    <source>
        <dbReference type="ARBA" id="ARBA00022741"/>
    </source>
</evidence>
<dbReference type="SUPFAM" id="SSF55874">
    <property type="entry name" value="ATPase domain of HSP90 chaperone/DNA topoisomerase II/histidine kinase"/>
    <property type="match status" value="1"/>
</dbReference>
<dbReference type="InterPro" id="IPR004358">
    <property type="entry name" value="Sig_transdc_His_kin-like_C"/>
</dbReference>
<dbReference type="PANTHER" id="PTHR43065">
    <property type="entry name" value="SENSOR HISTIDINE KINASE"/>
    <property type="match status" value="1"/>
</dbReference>
<dbReference type="PROSITE" id="PS50885">
    <property type="entry name" value="HAMP"/>
    <property type="match status" value="1"/>
</dbReference>
<dbReference type="PRINTS" id="PR00344">
    <property type="entry name" value="BCTRLSENSOR"/>
</dbReference>
<keyword evidence="11" id="KW-1133">Transmembrane helix</keyword>
<dbReference type="Pfam" id="PF02518">
    <property type="entry name" value="HATPase_c"/>
    <property type="match status" value="1"/>
</dbReference>
<evidence type="ECO:0000313" key="15">
    <source>
        <dbReference type="Proteomes" id="UP000189681"/>
    </source>
</evidence>
<dbReference type="InterPro" id="IPR003661">
    <property type="entry name" value="HisK_dim/P_dom"/>
</dbReference>
<dbReference type="InterPro" id="IPR003660">
    <property type="entry name" value="HAMP_dom"/>
</dbReference>
<keyword evidence="8" id="KW-0067">ATP-binding</keyword>
<dbReference type="InterPro" id="IPR005467">
    <property type="entry name" value="His_kinase_dom"/>
</dbReference>
<dbReference type="EC" id="2.7.13.3" evidence="3"/>
<feature type="coiled-coil region" evidence="10">
    <location>
        <begin position="385"/>
        <end position="419"/>
    </location>
</feature>
<keyword evidence="6" id="KW-0547">Nucleotide-binding</keyword>
<evidence type="ECO:0000256" key="2">
    <source>
        <dbReference type="ARBA" id="ARBA00004370"/>
    </source>
</evidence>
<evidence type="ECO:0000256" key="5">
    <source>
        <dbReference type="ARBA" id="ARBA00022679"/>
    </source>
</evidence>
<dbReference type="Proteomes" id="UP000189681">
    <property type="component" value="Unassembled WGS sequence"/>
</dbReference>
<dbReference type="STRING" id="1004156.AYP45_04810"/>
<evidence type="ECO:0000256" key="10">
    <source>
        <dbReference type="SAM" id="Coils"/>
    </source>
</evidence>
<dbReference type="CDD" id="cd18774">
    <property type="entry name" value="PDC2_HK_sensor"/>
    <property type="match status" value="1"/>
</dbReference>
<evidence type="ECO:0000256" key="3">
    <source>
        <dbReference type="ARBA" id="ARBA00012438"/>
    </source>
</evidence>
<dbReference type="Gene3D" id="6.10.340.10">
    <property type="match status" value="1"/>
</dbReference>
<keyword evidence="11" id="KW-0472">Membrane</keyword>
<dbReference type="GO" id="GO:0005524">
    <property type="term" value="F:ATP binding"/>
    <property type="evidence" value="ECO:0007669"/>
    <property type="project" value="UniProtKB-KW"/>
</dbReference>
<dbReference type="InterPro" id="IPR003594">
    <property type="entry name" value="HATPase_dom"/>
</dbReference>
<sequence length="644" mass="71565">MNYYRNIFKSIKIQLICSICILTTVPLLFVCVVEYYSSKGAIEQRVIEQLTSIADLKKNELNSWLEERLIDTSVIARNKILAAAATSLLQQRRRYETIDQLRKSEAGKINYERILENLHLLKQFYKHYNVISIIDAANGEVVISTYPEIVGKTLSSFDSYIDTLEEKDVAVKDIYTSELIGQNCITYFCPVCMTDSLTLESSDIIIGVILLDVNVKNSIEPVIRNWPGMGDTGETLLVRREGDNIVYLNDLRHKPEAALKFVSSISSAGDIPSILSSGGEEGIKESVDYRGVPVLSAYRHIPVLNWGLVAKQDLAEAFAPVEKLKNRVILLIFVCILIVSAIGISLTSRITQPILQLVQGAKAIASGNLDHRIPVVSENEVGLLAREFNHMAMKLKESYSNLEQKVEERTAQLLRAERLAAVGELAAEVAHEINNPLGGLQNFASMLESEPENVRQTKKYATLMLDGLKRVEMIVKRLLTFSRPYTLHLSENDTNAIINSSLEFIEHKTEPCQVSIHKDLHPSLPPVLVDADHLSMVFINIMVNALESMPGGGDLTIKTDTCKRHEGCVTVNIRDTGCGIPPEIMKKIFEPFFSTKNKEGEKGLGMGLVISKRIIEDHHGAISIESKIGKGTTFTICLPSCAGK</sequence>
<protein>
    <recommendedName>
        <fullName evidence="3">histidine kinase</fullName>
        <ecNumber evidence="3">2.7.13.3</ecNumber>
    </recommendedName>
</protein>
<dbReference type="EMBL" id="AYTS01000041">
    <property type="protein sequence ID" value="OOP57190.1"/>
    <property type="molecule type" value="Genomic_DNA"/>
</dbReference>
<comment type="catalytic activity">
    <reaction evidence="1">
        <text>ATP + protein L-histidine = ADP + protein N-phospho-L-histidine.</text>
        <dbReference type="EC" id="2.7.13.3"/>
    </reaction>
</comment>
<dbReference type="GO" id="GO:0000155">
    <property type="term" value="F:phosphorelay sensor kinase activity"/>
    <property type="evidence" value="ECO:0007669"/>
    <property type="project" value="InterPro"/>
</dbReference>
<keyword evidence="11" id="KW-0812">Transmembrane</keyword>
<keyword evidence="4" id="KW-0597">Phosphoprotein</keyword>
<evidence type="ECO:0000256" key="7">
    <source>
        <dbReference type="ARBA" id="ARBA00022777"/>
    </source>
</evidence>
<evidence type="ECO:0000256" key="4">
    <source>
        <dbReference type="ARBA" id="ARBA00022553"/>
    </source>
</evidence>
<accession>A0A1V4AVQ6</accession>
<evidence type="ECO:0000256" key="11">
    <source>
        <dbReference type="SAM" id="Phobius"/>
    </source>
</evidence>
<dbReference type="SUPFAM" id="SSF47384">
    <property type="entry name" value="Homodimeric domain of signal transducing histidine kinase"/>
    <property type="match status" value="1"/>
</dbReference>
<comment type="caution">
    <text evidence="14">The sequence shown here is derived from an EMBL/GenBank/DDBJ whole genome shotgun (WGS) entry which is preliminary data.</text>
</comment>
<dbReference type="GO" id="GO:0016020">
    <property type="term" value="C:membrane"/>
    <property type="evidence" value="ECO:0007669"/>
    <property type="project" value="UniProtKB-SubCell"/>
</dbReference>
<dbReference type="SMART" id="SM00388">
    <property type="entry name" value="HisKA"/>
    <property type="match status" value="1"/>
</dbReference>
<dbReference type="AlphaFoldDB" id="A0A1V4AVQ6"/>
<dbReference type="CDD" id="cd00082">
    <property type="entry name" value="HisKA"/>
    <property type="match status" value="1"/>
</dbReference>
<keyword evidence="5" id="KW-0808">Transferase</keyword>
<evidence type="ECO:0000256" key="8">
    <source>
        <dbReference type="ARBA" id="ARBA00022840"/>
    </source>
</evidence>
<evidence type="ECO:0000256" key="1">
    <source>
        <dbReference type="ARBA" id="ARBA00000085"/>
    </source>
</evidence>
<dbReference type="SMART" id="SM00387">
    <property type="entry name" value="HATPase_c"/>
    <property type="match status" value="1"/>
</dbReference>
<keyword evidence="9" id="KW-0902">Two-component regulatory system</keyword>
<dbReference type="Pfam" id="PF00672">
    <property type="entry name" value="HAMP"/>
    <property type="match status" value="1"/>
</dbReference>
<keyword evidence="10" id="KW-0175">Coiled coil</keyword>
<feature type="domain" description="HAMP" evidence="13">
    <location>
        <begin position="348"/>
        <end position="400"/>
    </location>
</feature>
<comment type="subcellular location">
    <subcellularLocation>
        <location evidence="2">Membrane</location>
    </subcellularLocation>
</comment>